<keyword evidence="1" id="KW-0812">Transmembrane</keyword>
<accession>H6SQU3</accession>
<dbReference type="AlphaFoldDB" id="H6SQU3"/>
<evidence type="ECO:0000313" key="3">
    <source>
        <dbReference type="EMBL" id="CCG07408.1"/>
    </source>
</evidence>
<feature type="transmembrane region" description="Helical" evidence="1">
    <location>
        <begin position="48"/>
        <end position="66"/>
    </location>
</feature>
<feature type="domain" description="Transposase IS204/IS1001/IS1096/IS1165 DDE" evidence="2">
    <location>
        <begin position="3"/>
        <end position="55"/>
    </location>
</feature>
<keyword evidence="1" id="KW-1133">Transmembrane helix</keyword>
<evidence type="ECO:0000259" key="2">
    <source>
        <dbReference type="Pfam" id="PF01610"/>
    </source>
</evidence>
<dbReference type="eggNOG" id="COG3464">
    <property type="taxonomic scope" value="Bacteria"/>
</dbReference>
<evidence type="ECO:0000313" key="4">
    <source>
        <dbReference type="Proteomes" id="UP000033220"/>
    </source>
</evidence>
<sequence>MLTAVETVEKHAERILRRWASTFSNARMEALNGIFQAARASARGYRNVHTFITMIYLIAAPLGGIIKST</sequence>
<dbReference type="KEGG" id="rpm:RSPPHO_00782"/>
<protein>
    <submittedName>
        <fullName evidence="3">ISDvu5, transposase</fullName>
    </submittedName>
</protein>
<organism evidence="3 4">
    <name type="scientific">Pararhodospirillum photometricum DSM 122</name>
    <dbReference type="NCBI Taxonomy" id="1150469"/>
    <lineage>
        <taxon>Bacteria</taxon>
        <taxon>Pseudomonadati</taxon>
        <taxon>Pseudomonadota</taxon>
        <taxon>Alphaproteobacteria</taxon>
        <taxon>Rhodospirillales</taxon>
        <taxon>Rhodospirillaceae</taxon>
        <taxon>Pararhodospirillum</taxon>
    </lineage>
</organism>
<dbReference type="EMBL" id="HE663493">
    <property type="protein sequence ID" value="CCG07408.1"/>
    <property type="molecule type" value="Genomic_DNA"/>
</dbReference>
<evidence type="ECO:0000256" key="1">
    <source>
        <dbReference type="SAM" id="Phobius"/>
    </source>
</evidence>
<keyword evidence="1" id="KW-0472">Membrane</keyword>
<keyword evidence="4" id="KW-1185">Reference proteome</keyword>
<reference evidence="3 4" key="1">
    <citation type="submission" date="2012-02" db="EMBL/GenBank/DDBJ databases">
        <title>Shotgun genome sequence of Phaeospirillum photometricum DSM 122.</title>
        <authorList>
            <person name="Duquesne K."/>
            <person name="Sturgis J."/>
        </authorList>
    </citation>
    <scope>NUCLEOTIDE SEQUENCE [LARGE SCALE GENOMIC DNA]</scope>
    <source>
        <strain evidence="4">DSM122</strain>
    </source>
</reference>
<dbReference type="HOGENOM" id="CLU_2508130_0_0_5"/>
<gene>
    <name evidence="3" type="ORF">RSPPHO_00782</name>
</gene>
<dbReference type="Proteomes" id="UP000033220">
    <property type="component" value="Chromosome DSM 122"/>
</dbReference>
<name>H6SQU3_PARPM</name>
<dbReference type="STRING" id="1150469.RSPPHO_00782"/>
<dbReference type="PATRIC" id="fig|1150469.3.peg.896"/>
<dbReference type="Pfam" id="PF01610">
    <property type="entry name" value="DDE_Tnp_ISL3"/>
    <property type="match status" value="1"/>
</dbReference>
<dbReference type="InterPro" id="IPR002560">
    <property type="entry name" value="Transposase_DDE"/>
</dbReference>
<proteinExistence type="predicted"/>